<keyword evidence="1" id="KW-0233">DNA recombination</keyword>
<protein>
    <recommendedName>
        <fullName evidence="2">Tyr recombinase domain-containing protein</fullName>
    </recommendedName>
</protein>
<evidence type="ECO:0000259" key="2">
    <source>
        <dbReference type="Pfam" id="PF00589"/>
    </source>
</evidence>
<evidence type="ECO:0000313" key="3">
    <source>
        <dbReference type="EMBL" id="KAJ8912673.1"/>
    </source>
</evidence>
<dbReference type="Proteomes" id="UP001159042">
    <property type="component" value="Unassembled WGS sequence"/>
</dbReference>
<dbReference type="Pfam" id="PF00589">
    <property type="entry name" value="Phage_integrase"/>
    <property type="match status" value="1"/>
</dbReference>
<evidence type="ECO:0000256" key="1">
    <source>
        <dbReference type="ARBA" id="ARBA00023172"/>
    </source>
</evidence>
<dbReference type="InterPro" id="IPR011010">
    <property type="entry name" value="DNA_brk_join_enz"/>
</dbReference>
<dbReference type="GO" id="GO:0003677">
    <property type="term" value="F:DNA binding"/>
    <property type="evidence" value="ECO:0007669"/>
    <property type="project" value="InterPro"/>
</dbReference>
<dbReference type="SUPFAM" id="SSF56349">
    <property type="entry name" value="DNA breaking-rejoining enzymes"/>
    <property type="match status" value="1"/>
</dbReference>
<name>A0AAV8VES0_9CUCU</name>
<comment type="caution">
    <text evidence="3">The sequence shown here is derived from an EMBL/GenBank/DDBJ whole genome shotgun (WGS) entry which is preliminary data.</text>
</comment>
<dbReference type="Gene3D" id="1.10.443.10">
    <property type="entry name" value="Intergrase catalytic core"/>
    <property type="match status" value="1"/>
</dbReference>
<proteinExistence type="predicted"/>
<dbReference type="GO" id="GO:0006310">
    <property type="term" value="P:DNA recombination"/>
    <property type="evidence" value="ECO:0007669"/>
    <property type="project" value="UniProtKB-KW"/>
</dbReference>
<dbReference type="InterPro" id="IPR013762">
    <property type="entry name" value="Integrase-like_cat_sf"/>
</dbReference>
<evidence type="ECO:0000313" key="4">
    <source>
        <dbReference type="Proteomes" id="UP001159042"/>
    </source>
</evidence>
<reference evidence="3 4" key="1">
    <citation type="journal article" date="2023" name="Insect Mol. Biol.">
        <title>Genome sequencing provides insights into the evolution of gene families encoding plant cell wall-degrading enzymes in longhorned beetles.</title>
        <authorList>
            <person name="Shin N.R."/>
            <person name="Okamura Y."/>
            <person name="Kirsch R."/>
            <person name="Pauchet Y."/>
        </authorList>
    </citation>
    <scope>NUCLEOTIDE SEQUENCE [LARGE SCALE GENOMIC DNA]</scope>
    <source>
        <strain evidence="3">EAD_L_NR</strain>
    </source>
</reference>
<sequence>MKFPIQFKKKAEKATQNLLPKKSKEVYSSEYEKFINWMTENCVEHISETVLLGYFSDLSENFSPKEDEMNSLKLIRDYMSLRPRGCSEKRLFLTYRQGRCTVQPVGKNTFGKIPSIIAKYLGLSDPDKYTGHCMRRTSATLLAEAGASMTTLKRHGGWKSTSIAEGYLEDSISSKNKVLRMLAAIQNFDDDVKVTIILFVLDFTMKVVEYPFHSATVQVVEGF</sequence>
<keyword evidence="4" id="KW-1185">Reference proteome</keyword>
<accession>A0AAV8VES0</accession>
<feature type="domain" description="Tyr recombinase" evidence="2">
    <location>
        <begin position="70"/>
        <end position="169"/>
    </location>
</feature>
<dbReference type="GO" id="GO:0015074">
    <property type="term" value="P:DNA integration"/>
    <property type="evidence" value="ECO:0007669"/>
    <property type="project" value="InterPro"/>
</dbReference>
<gene>
    <name evidence="3" type="ORF">NQ315_011032</name>
</gene>
<dbReference type="InterPro" id="IPR002104">
    <property type="entry name" value="Integrase_catalytic"/>
</dbReference>
<dbReference type="EMBL" id="JANEYG010000115">
    <property type="protein sequence ID" value="KAJ8912673.1"/>
    <property type="molecule type" value="Genomic_DNA"/>
</dbReference>
<dbReference type="AlphaFoldDB" id="A0AAV8VES0"/>
<organism evidence="3 4">
    <name type="scientific">Exocentrus adspersus</name>
    <dbReference type="NCBI Taxonomy" id="1586481"/>
    <lineage>
        <taxon>Eukaryota</taxon>
        <taxon>Metazoa</taxon>
        <taxon>Ecdysozoa</taxon>
        <taxon>Arthropoda</taxon>
        <taxon>Hexapoda</taxon>
        <taxon>Insecta</taxon>
        <taxon>Pterygota</taxon>
        <taxon>Neoptera</taxon>
        <taxon>Endopterygota</taxon>
        <taxon>Coleoptera</taxon>
        <taxon>Polyphaga</taxon>
        <taxon>Cucujiformia</taxon>
        <taxon>Chrysomeloidea</taxon>
        <taxon>Cerambycidae</taxon>
        <taxon>Lamiinae</taxon>
        <taxon>Acanthocinini</taxon>
        <taxon>Exocentrus</taxon>
    </lineage>
</organism>